<dbReference type="AlphaFoldDB" id="A0A6H1P2R5"/>
<organism evidence="5 6">
    <name type="scientific">Priestia megaterium</name>
    <name type="common">Bacillus megaterium</name>
    <dbReference type="NCBI Taxonomy" id="1404"/>
    <lineage>
        <taxon>Bacteria</taxon>
        <taxon>Bacillati</taxon>
        <taxon>Bacillota</taxon>
        <taxon>Bacilli</taxon>
        <taxon>Bacillales</taxon>
        <taxon>Bacillaceae</taxon>
        <taxon>Priestia</taxon>
    </lineage>
</organism>
<accession>A0A6H1P2R5</accession>
<dbReference type="PROSITE" id="PS01081">
    <property type="entry name" value="HTH_TETR_1"/>
    <property type="match status" value="1"/>
</dbReference>
<feature type="domain" description="HTH tetR-type" evidence="4">
    <location>
        <begin position="2"/>
        <end position="62"/>
    </location>
</feature>
<dbReference type="InterPro" id="IPR001647">
    <property type="entry name" value="HTH_TetR"/>
</dbReference>
<dbReference type="Gene3D" id="1.10.357.10">
    <property type="entry name" value="Tetracycline Repressor, domain 2"/>
    <property type="match status" value="1"/>
</dbReference>
<dbReference type="Proteomes" id="UP000501868">
    <property type="component" value="Chromosome"/>
</dbReference>
<sequence>MTEKEKVIIKSGMKLFAQKGFSSTSIQEIATESNISKGAFYLHFKSKDDLLLAILEYIFETIESSRLVFENQDLSPREKFIKQISAFFGTFIGHKEFLIMLSKEQAIPRNEEIKKLFFKKRFEFHLLYRKGLVSIYGSNTEPFSIDLAFILEGLFQSYVGLLIMEPAEFEIEELSHFLMRRMDSIVKDISNEEPFLTEKKLGNIIKNSKQCFAPVNLNNIVEKMRNEIDQMENREALEISLDVLEEELSKESPRLPVIKGMLSNFKGIPTLEKYTKEMADFYDFDI</sequence>
<dbReference type="InterPro" id="IPR023772">
    <property type="entry name" value="DNA-bd_HTH_TetR-type_CS"/>
</dbReference>
<dbReference type="PROSITE" id="PS50977">
    <property type="entry name" value="HTH_TETR_2"/>
    <property type="match status" value="1"/>
</dbReference>
<evidence type="ECO:0000313" key="5">
    <source>
        <dbReference type="EMBL" id="QIZ07843.1"/>
    </source>
</evidence>
<evidence type="ECO:0000256" key="3">
    <source>
        <dbReference type="PROSITE-ProRule" id="PRU00335"/>
    </source>
</evidence>
<dbReference type="InterPro" id="IPR009057">
    <property type="entry name" value="Homeodomain-like_sf"/>
</dbReference>
<feature type="DNA-binding region" description="H-T-H motif" evidence="3">
    <location>
        <begin position="25"/>
        <end position="44"/>
    </location>
</feature>
<evidence type="ECO:0000259" key="4">
    <source>
        <dbReference type="PROSITE" id="PS50977"/>
    </source>
</evidence>
<proteinExistence type="predicted"/>
<protein>
    <submittedName>
        <fullName evidence="5">TetR/AcrR family transcriptional regulator</fullName>
    </submittedName>
</protein>
<reference evidence="5 6" key="1">
    <citation type="submission" date="2020-04" db="EMBL/GenBank/DDBJ databases">
        <title>Genome-Wide Identification of 5-Methylcytosine Sites in Bacterial Genomes By High-Throughput Sequencing of MspJI Restriction Fragments.</title>
        <authorList>
            <person name="Wu V."/>
        </authorList>
    </citation>
    <scope>NUCLEOTIDE SEQUENCE [LARGE SCALE GENOMIC DNA]</scope>
    <source>
        <strain evidence="5 6">S2</strain>
    </source>
</reference>
<dbReference type="GO" id="GO:0003677">
    <property type="term" value="F:DNA binding"/>
    <property type="evidence" value="ECO:0007669"/>
    <property type="project" value="UniProtKB-UniRule"/>
</dbReference>
<evidence type="ECO:0000256" key="2">
    <source>
        <dbReference type="ARBA" id="ARBA00023125"/>
    </source>
</evidence>
<keyword evidence="1" id="KW-0678">Repressor</keyword>
<keyword evidence="2 3" id="KW-0238">DNA-binding</keyword>
<dbReference type="InterPro" id="IPR050624">
    <property type="entry name" value="HTH-type_Tx_Regulator"/>
</dbReference>
<dbReference type="SUPFAM" id="SSF46689">
    <property type="entry name" value="Homeodomain-like"/>
    <property type="match status" value="1"/>
</dbReference>
<dbReference type="PANTHER" id="PTHR43479:SF22">
    <property type="entry name" value="TRANSCRIPTIONAL REGULATOR, TETR FAMILY"/>
    <property type="match status" value="1"/>
</dbReference>
<reference evidence="5 6" key="2">
    <citation type="submission" date="2020-04" db="EMBL/GenBank/DDBJ databases">
        <authorList>
            <person name="Fomenkov A."/>
            <person name="Anton B.P."/>
            <person name="Roberts R.J."/>
        </authorList>
    </citation>
    <scope>NUCLEOTIDE SEQUENCE [LARGE SCALE GENOMIC DNA]</scope>
    <source>
        <strain evidence="5 6">S2</strain>
    </source>
</reference>
<evidence type="ECO:0000256" key="1">
    <source>
        <dbReference type="ARBA" id="ARBA00022491"/>
    </source>
</evidence>
<dbReference type="PRINTS" id="PR00455">
    <property type="entry name" value="HTHTETR"/>
</dbReference>
<dbReference type="Pfam" id="PF00440">
    <property type="entry name" value="TetR_N"/>
    <property type="match status" value="1"/>
</dbReference>
<dbReference type="EMBL" id="CP051128">
    <property type="protein sequence ID" value="QIZ07843.1"/>
    <property type="molecule type" value="Genomic_DNA"/>
</dbReference>
<evidence type="ECO:0000313" key="6">
    <source>
        <dbReference type="Proteomes" id="UP000501868"/>
    </source>
</evidence>
<name>A0A6H1P2R5_PRIMG</name>
<gene>
    <name evidence="5" type="ORF">HFZ78_14860</name>
</gene>
<dbReference type="PANTHER" id="PTHR43479">
    <property type="entry name" value="ACREF/ENVCD OPERON REPRESSOR-RELATED"/>
    <property type="match status" value="1"/>
</dbReference>